<protein>
    <recommendedName>
        <fullName evidence="1">Heterokaryon incompatibility domain-containing protein</fullName>
    </recommendedName>
</protein>
<dbReference type="PANTHER" id="PTHR33112">
    <property type="entry name" value="DOMAIN PROTEIN, PUTATIVE-RELATED"/>
    <property type="match status" value="1"/>
</dbReference>
<dbReference type="Proteomes" id="UP000054321">
    <property type="component" value="Unassembled WGS sequence"/>
</dbReference>
<dbReference type="AlphaFoldDB" id="A0A0C3CDX9"/>
<feature type="domain" description="Heterokaryon incompatibility" evidence="1">
    <location>
        <begin position="47"/>
        <end position="200"/>
    </location>
</feature>
<evidence type="ECO:0000313" key="3">
    <source>
        <dbReference type="Proteomes" id="UP000054321"/>
    </source>
</evidence>
<dbReference type="PANTHER" id="PTHR33112:SF16">
    <property type="entry name" value="HETEROKARYON INCOMPATIBILITY DOMAIN-CONTAINING PROTEIN"/>
    <property type="match status" value="1"/>
</dbReference>
<gene>
    <name evidence="2" type="ORF">OIDMADRAFT_130583</name>
</gene>
<reference evidence="2 3" key="1">
    <citation type="submission" date="2014-04" db="EMBL/GenBank/DDBJ databases">
        <authorList>
            <consortium name="DOE Joint Genome Institute"/>
            <person name="Kuo A."/>
            <person name="Martino E."/>
            <person name="Perotto S."/>
            <person name="Kohler A."/>
            <person name="Nagy L.G."/>
            <person name="Floudas D."/>
            <person name="Copeland A."/>
            <person name="Barry K.W."/>
            <person name="Cichocki N."/>
            <person name="Veneault-Fourrey C."/>
            <person name="LaButti K."/>
            <person name="Lindquist E.A."/>
            <person name="Lipzen A."/>
            <person name="Lundell T."/>
            <person name="Morin E."/>
            <person name="Murat C."/>
            <person name="Sun H."/>
            <person name="Tunlid A."/>
            <person name="Henrissat B."/>
            <person name="Grigoriev I.V."/>
            <person name="Hibbett D.S."/>
            <person name="Martin F."/>
            <person name="Nordberg H.P."/>
            <person name="Cantor M.N."/>
            <person name="Hua S.X."/>
        </authorList>
    </citation>
    <scope>NUCLEOTIDE SEQUENCE [LARGE SCALE GENOMIC DNA]</scope>
    <source>
        <strain evidence="2 3">Zn</strain>
    </source>
</reference>
<dbReference type="Pfam" id="PF06985">
    <property type="entry name" value="HET"/>
    <property type="match status" value="1"/>
</dbReference>
<dbReference type="OrthoDB" id="5125733at2759"/>
<accession>A0A0C3CDX9</accession>
<dbReference type="STRING" id="913774.A0A0C3CDX9"/>
<evidence type="ECO:0000259" key="1">
    <source>
        <dbReference type="Pfam" id="PF06985"/>
    </source>
</evidence>
<evidence type="ECO:0000313" key="2">
    <source>
        <dbReference type="EMBL" id="KIM97093.1"/>
    </source>
</evidence>
<keyword evidence="3" id="KW-1185">Reference proteome</keyword>
<dbReference type="HOGENOM" id="CLU_002639_8_3_1"/>
<reference evidence="3" key="2">
    <citation type="submission" date="2015-01" db="EMBL/GenBank/DDBJ databases">
        <title>Evolutionary Origins and Diversification of the Mycorrhizal Mutualists.</title>
        <authorList>
            <consortium name="DOE Joint Genome Institute"/>
            <consortium name="Mycorrhizal Genomics Consortium"/>
            <person name="Kohler A."/>
            <person name="Kuo A."/>
            <person name="Nagy L.G."/>
            <person name="Floudas D."/>
            <person name="Copeland A."/>
            <person name="Barry K.W."/>
            <person name="Cichocki N."/>
            <person name="Veneault-Fourrey C."/>
            <person name="LaButti K."/>
            <person name="Lindquist E.A."/>
            <person name="Lipzen A."/>
            <person name="Lundell T."/>
            <person name="Morin E."/>
            <person name="Murat C."/>
            <person name="Riley R."/>
            <person name="Ohm R."/>
            <person name="Sun H."/>
            <person name="Tunlid A."/>
            <person name="Henrissat B."/>
            <person name="Grigoriev I.V."/>
            <person name="Hibbett D.S."/>
            <person name="Martin F."/>
        </authorList>
    </citation>
    <scope>NUCLEOTIDE SEQUENCE [LARGE SCALE GENOMIC DNA]</scope>
    <source>
        <strain evidence="3">Zn</strain>
    </source>
</reference>
<dbReference type="InterPro" id="IPR010730">
    <property type="entry name" value="HET"/>
</dbReference>
<dbReference type="EMBL" id="KN832882">
    <property type="protein sequence ID" value="KIM97093.1"/>
    <property type="molecule type" value="Genomic_DNA"/>
</dbReference>
<sequence>MWFDTCKEKHVACESRKQRIVPTRLLHWTGKILQLRSGSQIALDTRYATLSHCWGIDPNILKLEQGNVDDFSLSIPVEHLSRTFQDALLILRCVGLEYLWIDSLCIIQDSAEDWERESALMSTVYGFSELTIAASHARDGSEGCFTSRKLSCPAIIRLLTHRNSTTTCNYYDGREGAHYRKMEERFEDLPLTKRAWAFQERVLSPRVIFFNHTEISWLCTKGASLESNPSVYLTDGPMTHRGQDWQEIVEQYSRCDLTYEKDRLVALSGLARRQQETLDDIYLAGMWGRKIEDQLCWYIERGLFPRSLPPNEAHIPSWSWA</sequence>
<proteinExistence type="predicted"/>
<name>A0A0C3CDX9_OIDMZ</name>
<dbReference type="InParanoid" id="A0A0C3CDX9"/>
<organism evidence="2 3">
    <name type="scientific">Oidiodendron maius (strain Zn)</name>
    <dbReference type="NCBI Taxonomy" id="913774"/>
    <lineage>
        <taxon>Eukaryota</taxon>
        <taxon>Fungi</taxon>
        <taxon>Dikarya</taxon>
        <taxon>Ascomycota</taxon>
        <taxon>Pezizomycotina</taxon>
        <taxon>Leotiomycetes</taxon>
        <taxon>Leotiomycetes incertae sedis</taxon>
        <taxon>Myxotrichaceae</taxon>
        <taxon>Oidiodendron</taxon>
    </lineage>
</organism>
<feature type="non-terminal residue" evidence="2">
    <location>
        <position position="321"/>
    </location>
</feature>